<dbReference type="Proteomes" id="UP000199203">
    <property type="component" value="Unassembled WGS sequence"/>
</dbReference>
<sequence>MLRFLRNDKNVDIVFVIDLFFSCGLREPQPDKVFDKKENPFRVWNFERVIF</sequence>
<protein>
    <submittedName>
        <fullName evidence="1">Uncharacterized protein</fullName>
    </submittedName>
</protein>
<evidence type="ECO:0000313" key="2">
    <source>
        <dbReference type="Proteomes" id="UP000199203"/>
    </source>
</evidence>
<name>A0A1G7P2E9_9FLAO</name>
<gene>
    <name evidence="1" type="ORF">SAMN05421825_2156</name>
</gene>
<accession>A0A1G7P2E9</accession>
<proteinExistence type="predicted"/>
<dbReference type="AlphaFoldDB" id="A0A1G7P2E9"/>
<organism evidence="1 2">
    <name type="scientific">Epilithonimonas hungarica</name>
    <dbReference type="NCBI Taxonomy" id="454006"/>
    <lineage>
        <taxon>Bacteria</taxon>
        <taxon>Pseudomonadati</taxon>
        <taxon>Bacteroidota</taxon>
        <taxon>Flavobacteriia</taxon>
        <taxon>Flavobacteriales</taxon>
        <taxon>Weeksellaceae</taxon>
        <taxon>Chryseobacterium group</taxon>
        <taxon>Epilithonimonas</taxon>
    </lineage>
</organism>
<keyword evidence="2" id="KW-1185">Reference proteome</keyword>
<evidence type="ECO:0000313" key="1">
    <source>
        <dbReference type="EMBL" id="SDF79789.1"/>
    </source>
</evidence>
<dbReference type="STRING" id="454006.SAMN05421825_2156"/>
<reference evidence="2" key="1">
    <citation type="submission" date="2016-10" db="EMBL/GenBank/DDBJ databases">
        <authorList>
            <person name="Varghese N."/>
            <person name="Submissions S."/>
        </authorList>
    </citation>
    <scope>NUCLEOTIDE SEQUENCE [LARGE SCALE GENOMIC DNA]</scope>
    <source>
        <strain evidence="2">DSM 19684</strain>
    </source>
</reference>
<dbReference type="EMBL" id="FNBH01000002">
    <property type="protein sequence ID" value="SDF79789.1"/>
    <property type="molecule type" value="Genomic_DNA"/>
</dbReference>